<accession>A0A9P6H0W8</accession>
<keyword evidence="1" id="KW-0732">Signal</keyword>
<gene>
    <name evidence="2" type="primary">EnP1</name>
    <name evidence="2" type="ORF">NGRA_0417</name>
</gene>
<dbReference type="Proteomes" id="UP000740883">
    <property type="component" value="Unassembled WGS sequence"/>
</dbReference>
<feature type="signal peptide" evidence="1">
    <location>
        <begin position="1"/>
        <end position="15"/>
    </location>
</feature>
<dbReference type="OrthoDB" id="2195873at2759"/>
<sequence length="335" mass="37941">MKIVLIQVLISLICGISVEIRKGRCNETPYSICKSNGPGVVATHFNIKYLQDMLKNNNIPNAYVYGWNDNKLVMVLYQNGALAPYDQYTNFSEYAFCAVECPCPADNVVSNCNGKEKDSCNQYNPLRPDIQCNPCASKTHHHNPCATGNHHDNPCATGNHHHNPCDSSSSSEETNKIRNPRCPIFVKQSESCNRTNKKCTNGKPYYTNSIFSNLKTFTIRKEKSGDYTIESVGEKNVFERRKYSVKKGDKSCEKADFPSVLCSPNKLKKKYELLRSNYKKPICLYVNDCNMIFALVDDVLCRVKKTRGHGGKRLLILEEVDEEIIQMGLYGVKFE</sequence>
<dbReference type="EMBL" id="SBJO01000014">
    <property type="protein sequence ID" value="KAF9764616.1"/>
    <property type="molecule type" value="Genomic_DNA"/>
</dbReference>
<comment type="caution">
    <text evidence="2">The sequence shown here is derived from an EMBL/GenBank/DDBJ whole genome shotgun (WGS) entry which is preliminary data.</text>
</comment>
<evidence type="ECO:0000313" key="2">
    <source>
        <dbReference type="EMBL" id="KAF9764616.1"/>
    </source>
</evidence>
<reference evidence="2 3" key="1">
    <citation type="journal article" date="2020" name="Genome Biol. Evol.">
        <title>Comparative genomics of strictly vertically transmitted, feminizing microsporidia endosymbionts of amphipod crustaceans.</title>
        <authorList>
            <person name="Cormier A."/>
            <person name="Chebbi M.A."/>
            <person name="Giraud I."/>
            <person name="Wattier R."/>
            <person name="Teixeira M."/>
            <person name="Gilbert C."/>
            <person name="Rigaud T."/>
            <person name="Cordaux R."/>
        </authorList>
    </citation>
    <scope>NUCLEOTIDE SEQUENCE [LARGE SCALE GENOMIC DNA]</scope>
    <source>
        <strain evidence="2 3">Ou3-Ou53</strain>
    </source>
</reference>
<evidence type="ECO:0000256" key="1">
    <source>
        <dbReference type="SAM" id="SignalP"/>
    </source>
</evidence>
<dbReference type="AlphaFoldDB" id="A0A9P6H0W8"/>
<evidence type="ECO:0000313" key="3">
    <source>
        <dbReference type="Proteomes" id="UP000740883"/>
    </source>
</evidence>
<name>A0A9P6H0W8_9MICR</name>
<keyword evidence="3" id="KW-1185">Reference proteome</keyword>
<feature type="chain" id="PRO_5040394158" evidence="1">
    <location>
        <begin position="16"/>
        <end position="335"/>
    </location>
</feature>
<organism evidence="2 3">
    <name type="scientific">Nosema granulosis</name>
    <dbReference type="NCBI Taxonomy" id="83296"/>
    <lineage>
        <taxon>Eukaryota</taxon>
        <taxon>Fungi</taxon>
        <taxon>Fungi incertae sedis</taxon>
        <taxon>Microsporidia</taxon>
        <taxon>Nosematidae</taxon>
        <taxon>Nosema</taxon>
    </lineage>
</organism>
<protein>
    <submittedName>
        <fullName evidence="2">Spore wall and anchoring disk complex protein EnP1</fullName>
    </submittedName>
</protein>
<proteinExistence type="predicted"/>